<dbReference type="PANTHER" id="PTHR12215:SF10">
    <property type="entry name" value="L-AMINOADIPATE-SEMIALDEHYDE DEHYDROGENASE-PHOSPHOPANTETHEINYL TRANSFERASE"/>
    <property type="match status" value="1"/>
</dbReference>
<name>A0ABT3TX46_9ACTN</name>
<dbReference type="InterPro" id="IPR050559">
    <property type="entry name" value="P-Pant_transferase_sf"/>
</dbReference>
<proteinExistence type="inferred from homology"/>
<evidence type="ECO:0000313" key="5">
    <source>
        <dbReference type="Proteomes" id="UP001163064"/>
    </source>
</evidence>
<dbReference type="RefSeq" id="WP_266600690.1">
    <property type="nucleotide sequence ID" value="NZ_JAPHNL010000190.1"/>
</dbReference>
<dbReference type="SUPFAM" id="SSF56214">
    <property type="entry name" value="4'-phosphopantetheinyl transferase"/>
    <property type="match status" value="2"/>
</dbReference>
<gene>
    <name evidence="4" type="ORF">OFY01_16765</name>
</gene>
<feature type="domain" description="4'-phosphopantetheinyl transferase" evidence="3">
    <location>
        <begin position="141"/>
        <end position="214"/>
    </location>
</feature>
<dbReference type="PANTHER" id="PTHR12215">
    <property type="entry name" value="PHOSPHOPANTETHEINE TRANSFERASE"/>
    <property type="match status" value="1"/>
</dbReference>
<reference evidence="4" key="1">
    <citation type="submission" date="2022-10" db="EMBL/GenBank/DDBJ databases">
        <title>Streptomyces beihaiensis sp. nov., a chitin degrading actinobacterium, isolated from shrimp pond soil.</title>
        <authorList>
            <person name="Xie J."/>
            <person name="Shen N."/>
        </authorList>
    </citation>
    <scope>NUCLEOTIDE SEQUENCE</scope>
    <source>
        <strain evidence="4">GXMU-J5</strain>
    </source>
</reference>
<keyword evidence="2 4" id="KW-0808">Transferase</keyword>
<sequence>MILPGRAACPQLGEPVAVTATGADWARVRADLRHHGSALVHGRLADWRPDEGDERALRAVLGRDWARYRDIAHDEIRKRYAASRSLLKHAAAAALRADVSDVELAYGPTGRPSLRGCDQIDISLSHTDDLLLVGLTSRGLIGVDAELASRQLYRKGLAQHICTPQERRDLERLPDEERNPSLLRLWTLKEAYSKAIGQGMQFRFSEFGFGPDGKPVRVNRPDGTPGVGAEWFFRTYSLDVGGVLFVVSAAVHDAGLGRTLDTEITTMLDAETVDVINASLRDKA</sequence>
<accession>A0ABT3TX46</accession>
<comment type="caution">
    <text evidence="4">The sequence shown here is derived from an EMBL/GenBank/DDBJ whole genome shotgun (WGS) entry which is preliminary data.</text>
</comment>
<protein>
    <submittedName>
        <fullName evidence="4">4'-phosphopantetheinyl transferase superfamily protein</fullName>
    </submittedName>
</protein>
<dbReference type="Pfam" id="PF01648">
    <property type="entry name" value="ACPS"/>
    <property type="match status" value="1"/>
</dbReference>
<dbReference type="Proteomes" id="UP001163064">
    <property type="component" value="Unassembled WGS sequence"/>
</dbReference>
<dbReference type="EMBL" id="JAPHNL010000190">
    <property type="protein sequence ID" value="MCX3061380.1"/>
    <property type="molecule type" value="Genomic_DNA"/>
</dbReference>
<dbReference type="InterPro" id="IPR008278">
    <property type="entry name" value="4-PPantetheinyl_Trfase_dom"/>
</dbReference>
<evidence type="ECO:0000259" key="3">
    <source>
        <dbReference type="Pfam" id="PF01648"/>
    </source>
</evidence>
<keyword evidence="5" id="KW-1185">Reference proteome</keyword>
<organism evidence="4 5">
    <name type="scientific">Streptomyces beihaiensis</name>
    <dbReference type="NCBI Taxonomy" id="2984495"/>
    <lineage>
        <taxon>Bacteria</taxon>
        <taxon>Bacillati</taxon>
        <taxon>Actinomycetota</taxon>
        <taxon>Actinomycetes</taxon>
        <taxon>Kitasatosporales</taxon>
        <taxon>Streptomycetaceae</taxon>
        <taxon>Streptomyces</taxon>
    </lineage>
</organism>
<evidence type="ECO:0000256" key="2">
    <source>
        <dbReference type="ARBA" id="ARBA00022679"/>
    </source>
</evidence>
<dbReference type="Gene3D" id="3.90.470.20">
    <property type="entry name" value="4'-phosphopantetheinyl transferase domain"/>
    <property type="match status" value="2"/>
</dbReference>
<evidence type="ECO:0000256" key="1">
    <source>
        <dbReference type="ARBA" id="ARBA00010990"/>
    </source>
</evidence>
<dbReference type="GO" id="GO:0016740">
    <property type="term" value="F:transferase activity"/>
    <property type="evidence" value="ECO:0007669"/>
    <property type="project" value="UniProtKB-KW"/>
</dbReference>
<comment type="similarity">
    <text evidence="1">Belongs to the P-Pant transferase superfamily. Gsp/Sfp/HetI/AcpT family.</text>
</comment>
<dbReference type="InterPro" id="IPR037143">
    <property type="entry name" value="4-PPantetheinyl_Trfase_dom_sf"/>
</dbReference>
<evidence type="ECO:0000313" key="4">
    <source>
        <dbReference type="EMBL" id="MCX3061380.1"/>
    </source>
</evidence>